<reference evidence="1" key="1">
    <citation type="submission" date="2020-04" db="EMBL/GenBank/DDBJ databases">
        <authorList>
            <person name="Chiriac C."/>
            <person name="Salcher M."/>
            <person name="Ghai R."/>
            <person name="Kavagutti S V."/>
        </authorList>
    </citation>
    <scope>NUCLEOTIDE SEQUENCE</scope>
</reference>
<sequence>MPTTNGNRKILDMKRWEFCAPAPQTTAAGTCIASSRHFRQQQFFLRSSTEAFIYNPSEDAWITLPSPALSGGGGAGGAAVAGAWSTGSTVGAASLTATAGTTSTITTNQPLARDLRGYKVHILAGPNNGAVLDIVSNTIGTNAVITVATQASAFSASTVYRLLTPRWYLLGNGAPISGTFKVYDYATNTYTTLAQSGLPSLGTDGKLVATPSIVDGAFKQFATGTATSGTATTIVQTGKTWQASQWINSQVRITAGTGAGQIRTITANTADTLTVATWTTNPDATSQYAIEGNDNFLYYLGSNGVAMYRYDIAANTWSTLSPIAARAAAPQAGMSAHWVHSAAETDWSNESAIINGRYIYSFQGGATANLHRYDIAGNTWATITYAPNAETFTTGTKYTLHGGLLYIQKDATGRWLQYDFARSEMFPWSTMLYTQGTALVGDTAFDVVYKDGATEITYVYMLLNTSTILLRQMVI</sequence>
<dbReference type="InterPro" id="IPR015915">
    <property type="entry name" value="Kelch-typ_b-propeller"/>
</dbReference>
<dbReference type="SUPFAM" id="SSF50965">
    <property type="entry name" value="Galactose oxidase, central domain"/>
    <property type="match status" value="1"/>
</dbReference>
<evidence type="ECO:0000313" key="1">
    <source>
        <dbReference type="EMBL" id="CAB4141449.1"/>
    </source>
</evidence>
<dbReference type="Gene3D" id="2.120.10.80">
    <property type="entry name" value="Kelch-type beta propeller"/>
    <property type="match status" value="1"/>
</dbReference>
<dbReference type="EMBL" id="LR796391">
    <property type="protein sequence ID" value="CAB4141449.1"/>
    <property type="molecule type" value="Genomic_DNA"/>
</dbReference>
<organism evidence="1">
    <name type="scientific">uncultured Caudovirales phage</name>
    <dbReference type="NCBI Taxonomy" id="2100421"/>
    <lineage>
        <taxon>Viruses</taxon>
        <taxon>Duplodnaviria</taxon>
        <taxon>Heunggongvirae</taxon>
        <taxon>Uroviricota</taxon>
        <taxon>Caudoviricetes</taxon>
        <taxon>Peduoviridae</taxon>
        <taxon>Maltschvirus</taxon>
        <taxon>Maltschvirus maltsch</taxon>
    </lineage>
</organism>
<accession>A0A6J5MCD8</accession>
<gene>
    <name evidence="1" type="ORF">UFOVP418_29</name>
</gene>
<protein>
    <submittedName>
        <fullName evidence="1">Uncharacterized protein</fullName>
    </submittedName>
</protein>
<proteinExistence type="predicted"/>
<dbReference type="InterPro" id="IPR011043">
    <property type="entry name" value="Gal_Oxase/kelch_b-propeller"/>
</dbReference>
<name>A0A6J5MCD8_9CAUD</name>